<dbReference type="HOGENOM" id="CLU_3271426_0_0_11"/>
<feature type="region of interest" description="Disordered" evidence="1">
    <location>
        <begin position="1"/>
        <end position="41"/>
    </location>
</feature>
<evidence type="ECO:0000313" key="2">
    <source>
        <dbReference type="EMBL" id="KDN84450.1"/>
    </source>
</evidence>
<keyword evidence="3" id="KW-1185">Reference proteome</keyword>
<name>A0A066Z2P3_9ACTN</name>
<evidence type="ECO:0000256" key="1">
    <source>
        <dbReference type="SAM" id="MobiDB-lite"/>
    </source>
</evidence>
<dbReference type="EMBL" id="JNBY01000093">
    <property type="protein sequence ID" value="KDN84450.1"/>
    <property type="molecule type" value="Genomic_DNA"/>
</dbReference>
<organism evidence="2 3">
    <name type="scientific">Kitasatospora cheerisanensis KCTC 2395</name>
    <dbReference type="NCBI Taxonomy" id="1348663"/>
    <lineage>
        <taxon>Bacteria</taxon>
        <taxon>Bacillati</taxon>
        <taxon>Actinomycetota</taxon>
        <taxon>Actinomycetes</taxon>
        <taxon>Kitasatosporales</taxon>
        <taxon>Streptomycetaceae</taxon>
        <taxon>Kitasatospora</taxon>
    </lineage>
</organism>
<gene>
    <name evidence="2" type="ORF">KCH_42410</name>
</gene>
<reference evidence="2 3" key="1">
    <citation type="submission" date="2014-05" db="EMBL/GenBank/DDBJ databases">
        <title>Draft Genome Sequence of Kitasatospora cheerisanensis KCTC 2395.</title>
        <authorList>
            <person name="Nam D.H."/>
        </authorList>
    </citation>
    <scope>NUCLEOTIDE SEQUENCE [LARGE SCALE GENOMIC DNA]</scope>
    <source>
        <strain evidence="2 3">KCTC 2395</strain>
    </source>
</reference>
<evidence type="ECO:0000313" key="3">
    <source>
        <dbReference type="Proteomes" id="UP000027178"/>
    </source>
</evidence>
<sequence>MANGGAVPSFQRAGPREPSVTGQGPERSRSRMKHPGPAGPS</sequence>
<protein>
    <submittedName>
        <fullName evidence="2">Uncharacterized protein</fullName>
    </submittedName>
</protein>
<dbReference type="Proteomes" id="UP000027178">
    <property type="component" value="Unassembled WGS sequence"/>
</dbReference>
<accession>A0A066Z2P3</accession>
<dbReference type="AlphaFoldDB" id="A0A066Z2P3"/>
<comment type="caution">
    <text evidence="2">The sequence shown here is derived from an EMBL/GenBank/DDBJ whole genome shotgun (WGS) entry which is preliminary data.</text>
</comment>
<proteinExistence type="predicted"/>